<accession>A0A6N7S8Q2</accession>
<dbReference type="Pfam" id="PF00005">
    <property type="entry name" value="ABC_tran"/>
    <property type="match status" value="2"/>
</dbReference>
<dbReference type="InterPro" id="IPR027417">
    <property type="entry name" value="P-loop_NTPase"/>
</dbReference>
<keyword evidence="1" id="KW-0677">Repeat</keyword>
<dbReference type="PROSITE" id="PS50893">
    <property type="entry name" value="ABC_TRANSPORTER_2"/>
    <property type="match status" value="2"/>
</dbReference>
<dbReference type="InterPro" id="IPR017871">
    <property type="entry name" value="ABC_transporter-like_CS"/>
</dbReference>
<dbReference type="Gene3D" id="3.40.50.300">
    <property type="entry name" value="P-loop containing nucleotide triphosphate hydrolases"/>
    <property type="match status" value="2"/>
</dbReference>
<dbReference type="AlphaFoldDB" id="A0A6N7S8Q2"/>
<dbReference type="SUPFAM" id="SSF52540">
    <property type="entry name" value="P-loop containing nucleoside triphosphate hydrolases"/>
    <property type="match status" value="2"/>
</dbReference>
<protein>
    <submittedName>
        <fullName evidence="5">ATP-binding cassette domain-containing protein</fullName>
    </submittedName>
</protein>
<feature type="domain" description="ABC transporter" evidence="4">
    <location>
        <begin position="2"/>
        <end position="225"/>
    </location>
</feature>
<dbReference type="EMBL" id="WKPI01000019">
    <property type="protein sequence ID" value="MSC33673.1"/>
    <property type="molecule type" value="Genomic_DNA"/>
</dbReference>
<dbReference type="GO" id="GO:0016887">
    <property type="term" value="F:ATP hydrolysis activity"/>
    <property type="evidence" value="ECO:0007669"/>
    <property type="project" value="InterPro"/>
</dbReference>
<reference evidence="7 8" key="1">
    <citation type="journal article" date="2019" name="Nat. Med.">
        <title>A library of human gut bacterial isolates paired with longitudinal multiomics data enables mechanistic microbiome research.</title>
        <authorList>
            <person name="Poyet M."/>
            <person name="Groussin M."/>
            <person name="Gibbons S.M."/>
            <person name="Avila-Pacheco J."/>
            <person name="Jiang X."/>
            <person name="Kearney S.M."/>
            <person name="Perrotta A.R."/>
            <person name="Berdy B."/>
            <person name="Zhao S."/>
            <person name="Lieberman T.D."/>
            <person name="Swanson P.K."/>
            <person name="Smith M."/>
            <person name="Roesemann S."/>
            <person name="Alexander J.E."/>
            <person name="Rich S.A."/>
            <person name="Livny J."/>
            <person name="Vlamakis H."/>
            <person name="Clish C."/>
            <person name="Bullock K."/>
            <person name="Deik A."/>
            <person name="Scott J."/>
            <person name="Pierce K.A."/>
            <person name="Xavier R.J."/>
            <person name="Alm E.J."/>
        </authorList>
    </citation>
    <scope>NUCLEOTIDE SEQUENCE [LARGE SCALE GENOMIC DNA]</scope>
    <source>
        <strain evidence="5 7">BIOML-A4</strain>
        <strain evidence="6 8">BIOML-A5</strain>
    </source>
</reference>
<comment type="caution">
    <text evidence="5">The sequence shown here is derived from an EMBL/GenBank/DDBJ whole genome shotgun (WGS) entry which is preliminary data.</text>
</comment>
<feature type="domain" description="ABC transporter" evidence="4">
    <location>
        <begin position="310"/>
        <end position="513"/>
    </location>
</feature>
<dbReference type="RefSeq" id="WP_154239068.1">
    <property type="nucleotide sequence ID" value="NZ_CALJPI010000042.1"/>
</dbReference>
<dbReference type="CDD" id="cd03221">
    <property type="entry name" value="ABCF_EF-3"/>
    <property type="match status" value="1"/>
</dbReference>
<evidence type="ECO:0000259" key="4">
    <source>
        <dbReference type="PROSITE" id="PS50893"/>
    </source>
</evidence>
<dbReference type="InterPro" id="IPR050611">
    <property type="entry name" value="ABCF"/>
</dbReference>
<dbReference type="PROSITE" id="PS00211">
    <property type="entry name" value="ABC_TRANSPORTER_1"/>
    <property type="match status" value="1"/>
</dbReference>
<dbReference type="PANTHER" id="PTHR19211:SF14">
    <property type="entry name" value="ATP-BINDING CASSETTE SUB-FAMILY F MEMBER 1"/>
    <property type="match status" value="1"/>
</dbReference>
<dbReference type="PANTHER" id="PTHR19211">
    <property type="entry name" value="ATP-BINDING TRANSPORT PROTEIN-RELATED"/>
    <property type="match status" value="1"/>
</dbReference>
<dbReference type="InterPro" id="IPR003439">
    <property type="entry name" value="ABC_transporter-like_ATP-bd"/>
</dbReference>
<evidence type="ECO:0000256" key="3">
    <source>
        <dbReference type="ARBA" id="ARBA00022840"/>
    </source>
</evidence>
<dbReference type="GO" id="GO:0005524">
    <property type="term" value="F:ATP binding"/>
    <property type="evidence" value="ECO:0007669"/>
    <property type="project" value="UniProtKB-KW"/>
</dbReference>
<keyword evidence="2" id="KW-0547">Nucleotide-binding</keyword>
<name>A0A6N7S8Q2_9FIRM</name>
<evidence type="ECO:0000313" key="8">
    <source>
        <dbReference type="Proteomes" id="UP000480929"/>
    </source>
</evidence>
<organism evidence="5 7">
    <name type="scientific">Holdemania massiliensis</name>
    <dbReference type="NCBI Taxonomy" id="1468449"/>
    <lineage>
        <taxon>Bacteria</taxon>
        <taxon>Bacillati</taxon>
        <taxon>Bacillota</taxon>
        <taxon>Erysipelotrichia</taxon>
        <taxon>Erysipelotrichales</taxon>
        <taxon>Erysipelotrichaceae</taxon>
        <taxon>Holdemania</taxon>
    </lineage>
</organism>
<dbReference type="EMBL" id="WKPJ01000017">
    <property type="protein sequence ID" value="MSA89918.1"/>
    <property type="molecule type" value="Genomic_DNA"/>
</dbReference>
<keyword evidence="3 5" id="KW-0067">ATP-binding</keyword>
<dbReference type="Proteomes" id="UP000433575">
    <property type="component" value="Unassembled WGS sequence"/>
</dbReference>
<dbReference type="SMART" id="SM00382">
    <property type="entry name" value="AAA"/>
    <property type="match status" value="2"/>
</dbReference>
<dbReference type="InterPro" id="IPR003593">
    <property type="entry name" value="AAA+_ATPase"/>
</dbReference>
<evidence type="ECO:0000256" key="2">
    <source>
        <dbReference type="ARBA" id="ARBA00022741"/>
    </source>
</evidence>
<evidence type="ECO:0000313" key="5">
    <source>
        <dbReference type="EMBL" id="MSA89918.1"/>
    </source>
</evidence>
<evidence type="ECO:0000313" key="6">
    <source>
        <dbReference type="EMBL" id="MSC33673.1"/>
    </source>
</evidence>
<evidence type="ECO:0000256" key="1">
    <source>
        <dbReference type="ARBA" id="ARBA00022737"/>
    </source>
</evidence>
<evidence type="ECO:0000313" key="7">
    <source>
        <dbReference type="Proteomes" id="UP000433575"/>
    </source>
</evidence>
<sequence>MLTVNQLTIKTLKDRILIDHLSFTCTAGDKIAVIGEEGNGKSTLFKAIWNPDLISEYTVMEGHIDCRQAVIGYLPQALDVRWYESSGLDFCMRETPSEIPDYEKIGELYLELEKVGADAALLERKMEQLSGGEKVKLQLAKLRLKEPDLILMDEPTNDLDLETLDVLEQFILKSRAAILFVSHDETLLEHCANGILHLEQIVRKTQARHTFVHLGYRDYVLQREALANRQNQLSVKEHQEHAQQMERYRRLYQSVDHALNSVSRQQPHAAKMLKRKMHSVKALGERLEEKPLTHKFEGEEQIELFFDPEVRIANSRKQILDFHLPQLWAGAHLCAHDVHLQIVGPQKIAIIGPNGCGKTTLLRLIWEQLKDRKDLRVGYMPQNYEERLPLSLNPIDYLSEGQDQAFRTRIQNHLGSLKFTPEEMRQPMEAFSSGQKAKILLVKLVVDHNDVLLLDEPTRNLSPLSAGLIRAQLAGFPGCLIAVSHDRRFIAEAAQRIVRLTPQGLEEDSWIEF</sequence>
<gene>
    <name evidence="6" type="ORF">GKD88_11125</name>
    <name evidence="5" type="ORF">GKE08_11325</name>
</gene>
<dbReference type="OrthoDB" id="9801441at2"/>
<keyword evidence="8" id="KW-1185">Reference proteome</keyword>
<proteinExistence type="predicted"/>
<dbReference type="Proteomes" id="UP000480929">
    <property type="component" value="Unassembled WGS sequence"/>
</dbReference>